<dbReference type="AlphaFoldDB" id="A0A401T2R6"/>
<accession>A0A401T2R6</accession>
<reference evidence="1 2" key="1">
    <citation type="journal article" date="2018" name="Nat. Ecol. Evol.">
        <title>Shark genomes provide insights into elasmobranch evolution and the origin of vertebrates.</title>
        <authorList>
            <person name="Hara Y"/>
            <person name="Yamaguchi K"/>
            <person name="Onimaru K"/>
            <person name="Kadota M"/>
            <person name="Koyanagi M"/>
            <person name="Keeley SD"/>
            <person name="Tatsumi K"/>
            <person name="Tanaka K"/>
            <person name="Motone F"/>
            <person name="Kageyama Y"/>
            <person name="Nozu R"/>
            <person name="Adachi N"/>
            <person name="Nishimura O"/>
            <person name="Nakagawa R"/>
            <person name="Tanegashima C"/>
            <person name="Kiyatake I"/>
            <person name="Matsumoto R"/>
            <person name="Murakumo K"/>
            <person name="Nishida K"/>
            <person name="Terakita A"/>
            <person name="Kuratani S"/>
            <person name="Sato K"/>
            <person name="Hyodo S Kuraku.S."/>
        </authorList>
    </citation>
    <scope>NUCLEOTIDE SEQUENCE [LARGE SCALE GENOMIC DNA]</scope>
</reference>
<dbReference type="STRING" id="137246.A0A401T2R6"/>
<dbReference type="Proteomes" id="UP000287033">
    <property type="component" value="Unassembled WGS sequence"/>
</dbReference>
<dbReference type="OrthoDB" id="10037236at2759"/>
<keyword evidence="2" id="KW-1185">Reference proteome</keyword>
<sequence>MTTKVRALLRTRDSNLRARGNMALTVARTNLDRAIKEAKRADVQRIYSLFQDSEMKSMFKSIKAITKHCIASPSGVSDASFPDALNKSMHDLDHEMMLQRGRPFQ</sequence>
<evidence type="ECO:0000313" key="2">
    <source>
        <dbReference type="Proteomes" id="UP000287033"/>
    </source>
</evidence>
<organism evidence="1 2">
    <name type="scientific">Chiloscyllium punctatum</name>
    <name type="common">Brownbanded bambooshark</name>
    <name type="synonym">Hemiscyllium punctatum</name>
    <dbReference type="NCBI Taxonomy" id="137246"/>
    <lineage>
        <taxon>Eukaryota</taxon>
        <taxon>Metazoa</taxon>
        <taxon>Chordata</taxon>
        <taxon>Craniata</taxon>
        <taxon>Vertebrata</taxon>
        <taxon>Chondrichthyes</taxon>
        <taxon>Elasmobranchii</taxon>
        <taxon>Galeomorphii</taxon>
        <taxon>Galeoidea</taxon>
        <taxon>Orectolobiformes</taxon>
        <taxon>Hemiscylliidae</taxon>
        <taxon>Chiloscyllium</taxon>
    </lineage>
</organism>
<proteinExistence type="predicted"/>
<name>A0A401T2R6_CHIPU</name>
<evidence type="ECO:0000313" key="1">
    <source>
        <dbReference type="EMBL" id="GCC36918.1"/>
    </source>
</evidence>
<dbReference type="EMBL" id="BEZZ01000909">
    <property type="protein sequence ID" value="GCC36918.1"/>
    <property type="molecule type" value="Genomic_DNA"/>
</dbReference>
<protein>
    <submittedName>
        <fullName evidence="1">Uncharacterized protein</fullName>
    </submittedName>
</protein>
<comment type="caution">
    <text evidence="1">The sequence shown here is derived from an EMBL/GenBank/DDBJ whole genome shotgun (WGS) entry which is preliminary data.</text>
</comment>
<gene>
    <name evidence="1" type="ORF">chiPu_0015418</name>
</gene>